<evidence type="ECO:0000259" key="9">
    <source>
        <dbReference type="PROSITE" id="PS00794"/>
    </source>
</evidence>
<evidence type="ECO:0000256" key="6">
    <source>
        <dbReference type="ARBA" id="ARBA00022777"/>
    </source>
</evidence>
<evidence type="ECO:0000256" key="8">
    <source>
        <dbReference type="ARBA" id="ARBA00022909"/>
    </source>
</evidence>
<feature type="domain" description="7,8-dihydro-6-hydroxymethylpterin-pyrophosphokinase" evidence="9">
    <location>
        <begin position="95"/>
        <end position="106"/>
    </location>
</feature>
<evidence type="ECO:0000256" key="5">
    <source>
        <dbReference type="ARBA" id="ARBA00022741"/>
    </source>
</evidence>
<comment type="pathway">
    <text evidence="2">Cofactor biosynthesis; tetrahydrofolate biosynthesis; 2-amino-4-hydroxy-6-hydroxymethyl-7,8-dihydropteridine diphosphate from 7,8-dihydroneopterin triphosphate: step 4/4.</text>
</comment>
<dbReference type="RefSeq" id="WP_209978293.1">
    <property type="nucleotide sequence ID" value="NZ_JAGGLB010000045.1"/>
</dbReference>
<dbReference type="SUPFAM" id="SSF55083">
    <property type="entry name" value="6-hydroxymethyl-7,8-dihydropterin pyrophosphokinase, HPPK"/>
    <property type="match status" value="1"/>
</dbReference>
<keyword evidence="11" id="KW-1185">Reference proteome</keyword>
<evidence type="ECO:0000256" key="2">
    <source>
        <dbReference type="ARBA" id="ARBA00005051"/>
    </source>
</evidence>
<keyword evidence="4 10" id="KW-0808">Transferase</keyword>
<organism evidence="10 11">
    <name type="scientific">Paenibacillus eucommiae</name>
    <dbReference type="NCBI Taxonomy" id="1355755"/>
    <lineage>
        <taxon>Bacteria</taxon>
        <taxon>Bacillati</taxon>
        <taxon>Bacillota</taxon>
        <taxon>Bacilli</taxon>
        <taxon>Bacillales</taxon>
        <taxon>Paenibacillaceae</taxon>
        <taxon>Paenibacillus</taxon>
    </lineage>
</organism>
<dbReference type="PANTHER" id="PTHR43071">
    <property type="entry name" value="2-AMINO-4-HYDROXY-6-HYDROXYMETHYLDIHYDROPTERIDINE PYROPHOSPHOKINASE"/>
    <property type="match status" value="1"/>
</dbReference>
<dbReference type="EC" id="2.7.6.3" evidence="3"/>
<proteinExistence type="predicted"/>
<evidence type="ECO:0000313" key="11">
    <source>
        <dbReference type="Proteomes" id="UP001519287"/>
    </source>
</evidence>
<keyword evidence="5" id="KW-0547">Nucleotide-binding</keyword>
<sequence length="169" mass="18830">MNAQQHQDTLAYIALGSNIENRESYLLQAIAALNDDANIKVKMCSSIYETEPVGYLEQAPFLNMVIAVATSLPADQLLKTMLAIESRLGRIRDVRFGPRTIDLDMLFFGNEHIASADLMIPHPRMSERAFVLVPLAEVLRMQGLTMASISQQLEQVEGKEGVTLWKKAP</sequence>
<reference evidence="10 11" key="1">
    <citation type="submission" date="2021-03" db="EMBL/GenBank/DDBJ databases">
        <title>Genomic Encyclopedia of Type Strains, Phase IV (KMG-IV): sequencing the most valuable type-strain genomes for metagenomic binning, comparative biology and taxonomic classification.</title>
        <authorList>
            <person name="Goeker M."/>
        </authorList>
    </citation>
    <scope>NUCLEOTIDE SEQUENCE [LARGE SCALE GENOMIC DNA]</scope>
    <source>
        <strain evidence="10 11">DSM 26048</strain>
    </source>
</reference>
<evidence type="ECO:0000256" key="1">
    <source>
        <dbReference type="ARBA" id="ARBA00000198"/>
    </source>
</evidence>
<name>A0ABS4J8H3_9BACL</name>
<comment type="catalytic activity">
    <reaction evidence="1">
        <text>6-hydroxymethyl-7,8-dihydropterin + ATP = (7,8-dihydropterin-6-yl)methyl diphosphate + AMP + H(+)</text>
        <dbReference type="Rhea" id="RHEA:11412"/>
        <dbReference type="ChEBI" id="CHEBI:15378"/>
        <dbReference type="ChEBI" id="CHEBI:30616"/>
        <dbReference type="ChEBI" id="CHEBI:44841"/>
        <dbReference type="ChEBI" id="CHEBI:72950"/>
        <dbReference type="ChEBI" id="CHEBI:456215"/>
        <dbReference type="EC" id="2.7.6.3"/>
    </reaction>
</comment>
<dbReference type="InterPro" id="IPR035907">
    <property type="entry name" value="Hppk_sf"/>
</dbReference>
<evidence type="ECO:0000256" key="3">
    <source>
        <dbReference type="ARBA" id="ARBA00013253"/>
    </source>
</evidence>
<gene>
    <name evidence="10" type="ORF">J2Z66_007788</name>
</gene>
<dbReference type="CDD" id="cd00483">
    <property type="entry name" value="HPPK"/>
    <property type="match status" value="1"/>
</dbReference>
<evidence type="ECO:0000256" key="4">
    <source>
        <dbReference type="ARBA" id="ARBA00022679"/>
    </source>
</evidence>
<dbReference type="Gene3D" id="3.30.70.560">
    <property type="entry name" value="7,8-Dihydro-6-hydroxymethylpterin-pyrophosphokinase HPPK"/>
    <property type="match status" value="1"/>
</dbReference>
<keyword evidence="8" id="KW-0289">Folate biosynthesis</keyword>
<dbReference type="PROSITE" id="PS00794">
    <property type="entry name" value="HPPK"/>
    <property type="match status" value="1"/>
</dbReference>
<protein>
    <recommendedName>
        <fullName evidence="3">2-amino-4-hydroxy-6-hydroxymethyldihydropteridine diphosphokinase</fullName>
        <ecNumber evidence="3">2.7.6.3</ecNumber>
    </recommendedName>
</protein>
<dbReference type="Proteomes" id="UP001519287">
    <property type="component" value="Unassembled WGS sequence"/>
</dbReference>
<evidence type="ECO:0000256" key="7">
    <source>
        <dbReference type="ARBA" id="ARBA00022840"/>
    </source>
</evidence>
<evidence type="ECO:0000313" key="10">
    <source>
        <dbReference type="EMBL" id="MBP1996144.1"/>
    </source>
</evidence>
<dbReference type="InterPro" id="IPR000550">
    <property type="entry name" value="Hppk"/>
</dbReference>
<dbReference type="EMBL" id="JAGGLB010000045">
    <property type="protein sequence ID" value="MBP1996144.1"/>
    <property type="molecule type" value="Genomic_DNA"/>
</dbReference>
<keyword evidence="6" id="KW-0418">Kinase</keyword>
<dbReference type="NCBIfam" id="TIGR01498">
    <property type="entry name" value="folK"/>
    <property type="match status" value="1"/>
</dbReference>
<dbReference type="Pfam" id="PF01288">
    <property type="entry name" value="HPPK"/>
    <property type="match status" value="1"/>
</dbReference>
<keyword evidence="7" id="KW-0067">ATP-binding</keyword>
<dbReference type="GO" id="GO:0003848">
    <property type="term" value="F:2-amino-4-hydroxy-6-hydroxymethyldihydropteridine diphosphokinase activity"/>
    <property type="evidence" value="ECO:0007669"/>
    <property type="project" value="UniProtKB-EC"/>
</dbReference>
<accession>A0ABS4J8H3</accession>
<comment type="caution">
    <text evidence="10">The sequence shown here is derived from an EMBL/GenBank/DDBJ whole genome shotgun (WGS) entry which is preliminary data.</text>
</comment>
<dbReference type="PANTHER" id="PTHR43071:SF1">
    <property type="entry name" value="2-AMINO-4-HYDROXY-6-HYDROXYMETHYLDIHYDROPTERIDINE PYROPHOSPHOKINASE"/>
    <property type="match status" value="1"/>
</dbReference>